<accession>A0AAD7E1U0</accession>
<evidence type="ECO:0000313" key="8">
    <source>
        <dbReference type="Proteomes" id="UP001221757"/>
    </source>
</evidence>
<dbReference type="Pfam" id="PF12002">
    <property type="entry name" value="MgsA_C"/>
    <property type="match status" value="1"/>
</dbReference>
<dbReference type="Gene3D" id="3.40.50.300">
    <property type="entry name" value="P-loop containing nucleotide triphosphate hydrolases"/>
    <property type="match status" value="1"/>
</dbReference>
<evidence type="ECO:0000256" key="1">
    <source>
        <dbReference type="ARBA" id="ARBA00008959"/>
    </source>
</evidence>
<dbReference type="Gene3D" id="1.20.272.10">
    <property type="match status" value="1"/>
</dbReference>
<dbReference type="Pfam" id="PF16193">
    <property type="entry name" value="AAA_assoc_2"/>
    <property type="match status" value="1"/>
</dbReference>
<dbReference type="InterPro" id="IPR051314">
    <property type="entry name" value="AAA_ATPase_RarA/MGS1/WRNIP1"/>
</dbReference>
<comment type="similarity">
    <text evidence="1">Belongs to the AAA ATPase family. RarA/MGS1/WRNIP1 subfamily.</text>
</comment>
<evidence type="ECO:0000259" key="6">
    <source>
        <dbReference type="SMART" id="SM00382"/>
    </source>
</evidence>
<protein>
    <submittedName>
        <fullName evidence="7">P-loop containing nucleoside triphosphate hydrolase protein</fullName>
    </submittedName>
</protein>
<dbReference type="EMBL" id="JARKIE010000013">
    <property type="protein sequence ID" value="KAJ7703310.1"/>
    <property type="molecule type" value="Genomic_DNA"/>
</dbReference>
<dbReference type="InterPro" id="IPR008921">
    <property type="entry name" value="DNA_pol3_clamp-load_cplx_C"/>
</dbReference>
<evidence type="ECO:0000256" key="4">
    <source>
        <dbReference type="ARBA" id="ARBA00022840"/>
    </source>
</evidence>
<dbReference type="SUPFAM" id="SSF48019">
    <property type="entry name" value="post-AAA+ oligomerization domain-like"/>
    <property type="match status" value="1"/>
</dbReference>
<dbReference type="PANTHER" id="PTHR13779:SF7">
    <property type="entry name" value="ATPASE WRNIP1"/>
    <property type="match status" value="1"/>
</dbReference>
<dbReference type="GO" id="GO:0005524">
    <property type="term" value="F:ATP binding"/>
    <property type="evidence" value="ECO:0007669"/>
    <property type="project" value="UniProtKB-KW"/>
</dbReference>
<dbReference type="InterPro" id="IPR003593">
    <property type="entry name" value="AAA+_ATPase"/>
</dbReference>
<dbReference type="GO" id="GO:0005634">
    <property type="term" value="C:nucleus"/>
    <property type="evidence" value="ECO:0007669"/>
    <property type="project" value="TreeGrafter"/>
</dbReference>
<dbReference type="GO" id="GO:0006271">
    <property type="term" value="P:DNA strand elongation involved in DNA replication"/>
    <property type="evidence" value="ECO:0007669"/>
    <property type="project" value="UniProtKB-ARBA"/>
</dbReference>
<dbReference type="GO" id="GO:0017116">
    <property type="term" value="F:single-stranded DNA helicase activity"/>
    <property type="evidence" value="ECO:0007669"/>
    <property type="project" value="TreeGrafter"/>
</dbReference>
<proteinExistence type="inferred from homology"/>
<dbReference type="AlphaFoldDB" id="A0AAD7E1U0"/>
<dbReference type="FunFam" id="3.40.50.300:FF:000137">
    <property type="entry name" value="Replication-associated recombination protein A"/>
    <property type="match status" value="1"/>
</dbReference>
<dbReference type="InterPro" id="IPR032423">
    <property type="entry name" value="AAA_assoc_2"/>
</dbReference>
<dbReference type="InterPro" id="IPR027417">
    <property type="entry name" value="P-loop_NTPase"/>
</dbReference>
<dbReference type="SUPFAM" id="SSF52540">
    <property type="entry name" value="P-loop containing nucleoside triphosphate hydrolases"/>
    <property type="match status" value="1"/>
</dbReference>
<keyword evidence="4" id="KW-0067">ATP-binding</keyword>
<comment type="caution">
    <text evidence="7">The sequence shown here is derived from an EMBL/GenBank/DDBJ whole genome shotgun (WGS) entry which is preliminary data.</text>
</comment>
<feature type="region of interest" description="Disordered" evidence="5">
    <location>
        <begin position="205"/>
        <end position="224"/>
    </location>
</feature>
<dbReference type="GO" id="GO:0016887">
    <property type="term" value="F:ATP hydrolysis activity"/>
    <property type="evidence" value="ECO:0007669"/>
    <property type="project" value="InterPro"/>
</dbReference>
<keyword evidence="2" id="KW-0235">DNA replication</keyword>
<feature type="domain" description="AAA+ ATPase" evidence="6">
    <location>
        <begin position="66"/>
        <end position="187"/>
    </location>
</feature>
<dbReference type="FunFam" id="1.20.272.10:FF:000001">
    <property type="entry name" value="Putative AAA family ATPase"/>
    <property type="match status" value="1"/>
</dbReference>
<dbReference type="Pfam" id="PF00004">
    <property type="entry name" value="AAA"/>
    <property type="match status" value="1"/>
</dbReference>
<keyword evidence="7" id="KW-0378">Hydrolase</keyword>
<dbReference type="GO" id="GO:0008047">
    <property type="term" value="F:enzyme activator activity"/>
    <property type="evidence" value="ECO:0007669"/>
    <property type="project" value="TreeGrafter"/>
</dbReference>
<dbReference type="GO" id="GO:0000731">
    <property type="term" value="P:DNA synthesis involved in DNA repair"/>
    <property type="evidence" value="ECO:0007669"/>
    <property type="project" value="TreeGrafter"/>
</dbReference>
<keyword evidence="3" id="KW-0547">Nucleotide-binding</keyword>
<name>A0AAD7E1U0_MYCRO</name>
<dbReference type="PANTHER" id="PTHR13779">
    <property type="entry name" value="WERNER HELICASE-INTERACTING PROTEIN 1 FAMILY MEMBER"/>
    <property type="match status" value="1"/>
</dbReference>
<organism evidence="7 8">
    <name type="scientific">Mycena rosella</name>
    <name type="common">Pink bonnet</name>
    <name type="synonym">Agaricus rosellus</name>
    <dbReference type="NCBI Taxonomy" id="1033263"/>
    <lineage>
        <taxon>Eukaryota</taxon>
        <taxon>Fungi</taxon>
        <taxon>Dikarya</taxon>
        <taxon>Basidiomycota</taxon>
        <taxon>Agaricomycotina</taxon>
        <taxon>Agaricomycetes</taxon>
        <taxon>Agaricomycetidae</taxon>
        <taxon>Agaricales</taxon>
        <taxon>Marasmiineae</taxon>
        <taxon>Mycenaceae</taxon>
        <taxon>Mycena</taxon>
    </lineage>
</organism>
<dbReference type="GO" id="GO:0003677">
    <property type="term" value="F:DNA binding"/>
    <property type="evidence" value="ECO:0007669"/>
    <property type="project" value="InterPro"/>
</dbReference>
<dbReference type="Gene3D" id="1.10.3710.10">
    <property type="entry name" value="DNA polymerase III clamp loader subunits, C-terminal domain"/>
    <property type="match status" value="1"/>
</dbReference>
<keyword evidence="8" id="KW-1185">Reference proteome</keyword>
<evidence type="ECO:0000256" key="3">
    <source>
        <dbReference type="ARBA" id="ARBA00022741"/>
    </source>
</evidence>
<dbReference type="CDD" id="cd00009">
    <property type="entry name" value="AAA"/>
    <property type="match status" value="1"/>
</dbReference>
<dbReference type="Proteomes" id="UP001221757">
    <property type="component" value="Unassembled WGS sequence"/>
</dbReference>
<sequence length="483" mass="52586">MDLSPSSSPSVSGVKRGASNAQDSPPLKRSRIALKEAAPLAEKLRPTTLSDFVGHELVVSFVASGCTGSLILWGPSGCGKTTLARLIATQTDAVFKELSATIAGINDVRAIVEAAKSTLALTGRKTILFLDEIHRFSKSQQDIFLPFLEQGHIQLVGATTENPSFKLIGALLSRCRVFCLERLQDADIRDIVTKALRRLSPAPVDISPEEVDSSPSSSAQPPVRPVTEKIMTTIVSMSAGDARIAISLLELALKTPNGYDEEKVLTFLRRSVATSYDTAEDHYNQISALHKSVRGSHADAAMYWLARMLTGGEDPGFICRRMVVCASEDIGLADSHALPLAVATLHACQNIGMPECRINLAHLVAYLSEAPKSTRAYEAYKRAEAAATADPTLPVPLQMRNAPTALMKEVGYGKSYHYNPQYAHPVHNTYLPSRFEGESFLKQADDTSDKMWDEDALESWERNVNGGKRWEGREQVAPILGPE</sequence>
<dbReference type="InterPro" id="IPR021886">
    <property type="entry name" value="MgsA_C"/>
</dbReference>
<evidence type="ECO:0000313" key="7">
    <source>
        <dbReference type="EMBL" id="KAJ7703310.1"/>
    </source>
</evidence>
<evidence type="ECO:0000256" key="2">
    <source>
        <dbReference type="ARBA" id="ARBA00022705"/>
    </source>
</evidence>
<gene>
    <name evidence="7" type="ORF">B0H17DRAFT_1157372</name>
</gene>
<reference evidence="7" key="1">
    <citation type="submission" date="2023-03" db="EMBL/GenBank/DDBJ databases">
        <title>Massive genome expansion in bonnet fungi (Mycena s.s.) driven by repeated elements and novel gene families across ecological guilds.</title>
        <authorList>
            <consortium name="Lawrence Berkeley National Laboratory"/>
            <person name="Harder C.B."/>
            <person name="Miyauchi S."/>
            <person name="Viragh M."/>
            <person name="Kuo A."/>
            <person name="Thoen E."/>
            <person name="Andreopoulos B."/>
            <person name="Lu D."/>
            <person name="Skrede I."/>
            <person name="Drula E."/>
            <person name="Henrissat B."/>
            <person name="Morin E."/>
            <person name="Kohler A."/>
            <person name="Barry K."/>
            <person name="LaButti K."/>
            <person name="Morin E."/>
            <person name="Salamov A."/>
            <person name="Lipzen A."/>
            <person name="Mereny Z."/>
            <person name="Hegedus B."/>
            <person name="Baldrian P."/>
            <person name="Stursova M."/>
            <person name="Weitz H."/>
            <person name="Taylor A."/>
            <person name="Grigoriev I.V."/>
            <person name="Nagy L.G."/>
            <person name="Martin F."/>
            <person name="Kauserud H."/>
        </authorList>
    </citation>
    <scope>NUCLEOTIDE SEQUENCE</scope>
    <source>
        <strain evidence="7">CBHHK067</strain>
    </source>
</reference>
<feature type="compositionally biased region" description="Low complexity" evidence="5">
    <location>
        <begin position="1"/>
        <end position="12"/>
    </location>
</feature>
<dbReference type="InterPro" id="IPR003959">
    <property type="entry name" value="ATPase_AAA_core"/>
</dbReference>
<feature type="region of interest" description="Disordered" evidence="5">
    <location>
        <begin position="1"/>
        <end position="28"/>
    </location>
</feature>
<evidence type="ECO:0000256" key="5">
    <source>
        <dbReference type="SAM" id="MobiDB-lite"/>
    </source>
</evidence>
<dbReference type="SMART" id="SM00382">
    <property type="entry name" value="AAA"/>
    <property type="match status" value="1"/>
</dbReference>